<name>A0A166A1M3_9AGAM</name>
<dbReference type="SUPFAM" id="SSF53474">
    <property type="entry name" value="alpha/beta-Hydrolases"/>
    <property type="match status" value="1"/>
</dbReference>
<dbReference type="PANTHER" id="PTHR48070:SF6">
    <property type="entry name" value="ESTERASE OVCA2"/>
    <property type="match status" value="1"/>
</dbReference>
<reference evidence="4 5" key="1">
    <citation type="journal article" date="2016" name="Mol. Biol. Evol.">
        <title>Comparative Genomics of Early-Diverging Mushroom-Forming Fungi Provides Insights into the Origins of Lignocellulose Decay Capabilities.</title>
        <authorList>
            <person name="Nagy L.G."/>
            <person name="Riley R."/>
            <person name="Tritt A."/>
            <person name="Adam C."/>
            <person name="Daum C."/>
            <person name="Floudas D."/>
            <person name="Sun H."/>
            <person name="Yadav J.S."/>
            <person name="Pangilinan J."/>
            <person name="Larsson K.H."/>
            <person name="Matsuura K."/>
            <person name="Barry K."/>
            <person name="Labutti K."/>
            <person name="Kuo R."/>
            <person name="Ohm R.A."/>
            <person name="Bhattacharya S.S."/>
            <person name="Shirouzu T."/>
            <person name="Yoshinaga Y."/>
            <person name="Martin F.M."/>
            <person name="Grigoriev I.V."/>
            <person name="Hibbett D.S."/>
        </authorList>
    </citation>
    <scope>NUCLEOTIDE SEQUENCE [LARGE SCALE GENOMIC DNA]</scope>
    <source>
        <strain evidence="4 5">CBS 109695</strain>
    </source>
</reference>
<dbReference type="InterPro" id="IPR005645">
    <property type="entry name" value="FSH-like_dom"/>
</dbReference>
<dbReference type="Pfam" id="PF03959">
    <property type="entry name" value="FSH1"/>
    <property type="match status" value="1"/>
</dbReference>
<feature type="domain" description="Serine hydrolase" evidence="3">
    <location>
        <begin position="11"/>
        <end position="221"/>
    </location>
</feature>
<dbReference type="EMBL" id="KV417667">
    <property type="protein sequence ID" value="KZP11155.1"/>
    <property type="molecule type" value="Genomic_DNA"/>
</dbReference>
<evidence type="ECO:0000259" key="3">
    <source>
        <dbReference type="Pfam" id="PF03959"/>
    </source>
</evidence>
<organism evidence="4 5">
    <name type="scientific">Athelia psychrophila</name>
    <dbReference type="NCBI Taxonomy" id="1759441"/>
    <lineage>
        <taxon>Eukaryota</taxon>
        <taxon>Fungi</taxon>
        <taxon>Dikarya</taxon>
        <taxon>Basidiomycota</taxon>
        <taxon>Agaricomycotina</taxon>
        <taxon>Agaricomycetes</taxon>
        <taxon>Agaricomycetidae</taxon>
        <taxon>Atheliales</taxon>
        <taxon>Atheliaceae</taxon>
        <taxon>Athelia</taxon>
    </lineage>
</organism>
<feature type="region of interest" description="Disordered" evidence="2">
    <location>
        <begin position="268"/>
        <end position="294"/>
    </location>
</feature>
<dbReference type="InterPro" id="IPR000033">
    <property type="entry name" value="LDLR_classB_rpt"/>
</dbReference>
<dbReference type="STRING" id="436010.A0A166A1M3"/>
<dbReference type="GO" id="GO:0016787">
    <property type="term" value="F:hydrolase activity"/>
    <property type="evidence" value="ECO:0007669"/>
    <property type="project" value="UniProtKB-KW"/>
</dbReference>
<dbReference type="Gene3D" id="2.120.10.30">
    <property type="entry name" value="TolB, C-terminal domain"/>
    <property type="match status" value="2"/>
</dbReference>
<dbReference type="InterPro" id="IPR011042">
    <property type="entry name" value="6-blade_b-propeller_TolB-like"/>
</dbReference>
<evidence type="ECO:0000313" key="4">
    <source>
        <dbReference type="EMBL" id="KZP11155.1"/>
    </source>
</evidence>
<keyword evidence="5" id="KW-1185">Reference proteome</keyword>
<accession>A0A166A1M3</accession>
<evidence type="ECO:0000256" key="1">
    <source>
        <dbReference type="ARBA" id="ARBA00022801"/>
    </source>
</evidence>
<dbReference type="Proteomes" id="UP000076532">
    <property type="component" value="Unassembled WGS sequence"/>
</dbReference>
<dbReference type="GO" id="GO:0005634">
    <property type="term" value="C:nucleus"/>
    <property type="evidence" value="ECO:0007669"/>
    <property type="project" value="TreeGrafter"/>
</dbReference>
<protein>
    <submittedName>
        <fullName evidence="4">YWTD domain-containing protein</fullName>
    </submittedName>
</protein>
<dbReference type="OrthoDB" id="3041650at2759"/>
<gene>
    <name evidence="4" type="ORF">FIBSPDRAFT_800528</name>
</gene>
<keyword evidence="1" id="KW-0378">Hydrolase</keyword>
<evidence type="ECO:0000256" key="2">
    <source>
        <dbReference type="SAM" id="MobiDB-lite"/>
    </source>
</evidence>
<dbReference type="InterPro" id="IPR050593">
    <property type="entry name" value="LovG"/>
</dbReference>
<dbReference type="AlphaFoldDB" id="A0A166A1M3"/>
<proteinExistence type="predicted"/>
<dbReference type="InterPro" id="IPR029058">
    <property type="entry name" value="AB_hydrolase_fold"/>
</dbReference>
<dbReference type="Gene3D" id="3.40.50.1820">
    <property type="entry name" value="alpha/beta hydrolase"/>
    <property type="match status" value="1"/>
</dbReference>
<dbReference type="SMART" id="SM00135">
    <property type="entry name" value="LY"/>
    <property type="match status" value="2"/>
</dbReference>
<sequence>MQQIMASTIEECDEDVEFYFVDAPFALFPTDHIHGYDVSDPETTSAIEPNCSEPRMCPSYSATPRGWFDISFRNWDINLKRRDASLLFLLDVLREHKFEAVFGFSQGAAIAEQVAELLEHPEFYPSFFADFQFLPDPLRYVVVVSGYIVRGECWSWETCPTIESLQDPTLFIKTPALHIIGRTDVIVVRERSEIVINFSKNSRVEEHPGGHFIPTRPRWRQFFAEFFRNPFGQIASPSVHSVDADVHTGYLPREFSLHIGRTLHAPTPYLNLDEDSSGPSTPDSEYMDSPETPVDDVPLLSFGDTSKKIDAGFGEAPVVLQDGCNTILPTASSTLMPHQGGLTFCKQLNRLQAPTLSAPKLEHAGRLIILDLGDLSAAQGVGRILSATPDGKDIHVLASGISTLPDGVVVDTRPGKGQIYITYMGHSTAANDGHIMRAAGDWTGAEMIVPDGVTWTPKQLVIDTKGERLYWADREGMRVMRCKLDGSDVETLVCNGDTDEERKDGTRHCVGVSVDTARGLLYWSQKGASKGQQGRILRANIDLPPNQTPTSRTDIQMLYAHLPEPIDLELDTASQTLYWTDRGNPPLGNTLNRADVSAPLNPGAAGKGPSRDTVVAAKFHEAIGLSLDLPGRRAFVSDLNGSVYAVDLESGRKEVLIEDAGIVTGIVYCEA</sequence>
<dbReference type="PANTHER" id="PTHR48070">
    <property type="entry name" value="ESTERASE OVCA2"/>
    <property type="match status" value="1"/>
</dbReference>
<dbReference type="GO" id="GO:0005737">
    <property type="term" value="C:cytoplasm"/>
    <property type="evidence" value="ECO:0007669"/>
    <property type="project" value="TreeGrafter"/>
</dbReference>
<evidence type="ECO:0000313" key="5">
    <source>
        <dbReference type="Proteomes" id="UP000076532"/>
    </source>
</evidence>
<dbReference type="SUPFAM" id="SSF101898">
    <property type="entry name" value="NHL repeat"/>
    <property type="match status" value="1"/>
</dbReference>